<gene>
    <name evidence="2" type="ORF">OVA965_LOCUS25412</name>
    <name evidence="3" type="ORF">TMI583_LOCUS26139</name>
</gene>
<evidence type="ECO:0000313" key="4">
    <source>
        <dbReference type="Proteomes" id="UP000677228"/>
    </source>
</evidence>
<evidence type="ECO:0000313" key="2">
    <source>
        <dbReference type="EMBL" id="CAF1231756.1"/>
    </source>
</evidence>
<dbReference type="EMBL" id="CAJNOK010015761">
    <property type="protein sequence ID" value="CAF1231756.1"/>
    <property type="molecule type" value="Genomic_DNA"/>
</dbReference>
<reference evidence="2" key="1">
    <citation type="submission" date="2021-02" db="EMBL/GenBank/DDBJ databases">
        <authorList>
            <person name="Nowell W R."/>
        </authorList>
    </citation>
    <scope>NUCLEOTIDE SEQUENCE</scope>
</reference>
<comment type="caution">
    <text evidence="2">The sequence shown here is derived from an EMBL/GenBank/DDBJ whole genome shotgun (WGS) entry which is preliminary data.</text>
</comment>
<feature type="non-terminal residue" evidence="2">
    <location>
        <position position="1"/>
    </location>
</feature>
<name>A0A8S2ET82_9BILA</name>
<accession>A0A8S2ET82</accession>
<dbReference type="Gene3D" id="2.90.10.10">
    <property type="entry name" value="Bulb-type lectin domain"/>
    <property type="match status" value="2"/>
</dbReference>
<dbReference type="AlphaFoldDB" id="A0A8S2ET82"/>
<dbReference type="PROSITE" id="PS50927">
    <property type="entry name" value="BULB_LECTIN"/>
    <property type="match status" value="1"/>
</dbReference>
<dbReference type="InterPro" id="IPR001480">
    <property type="entry name" value="Bulb-type_lectin_dom"/>
</dbReference>
<dbReference type="InterPro" id="IPR036426">
    <property type="entry name" value="Bulb-type_lectin_dom_sf"/>
</dbReference>
<dbReference type="EMBL" id="CAJOBA010037306">
    <property type="protein sequence ID" value="CAF4039822.1"/>
    <property type="molecule type" value="Genomic_DNA"/>
</dbReference>
<dbReference type="Pfam" id="PF01453">
    <property type="entry name" value="B_lectin"/>
    <property type="match status" value="1"/>
</dbReference>
<dbReference type="SMART" id="SM00108">
    <property type="entry name" value="B_lectin"/>
    <property type="match status" value="1"/>
</dbReference>
<feature type="domain" description="Bulb-type lectin" evidence="1">
    <location>
        <begin position="212"/>
        <end position="327"/>
    </location>
</feature>
<evidence type="ECO:0000259" key="1">
    <source>
        <dbReference type="PROSITE" id="PS50927"/>
    </source>
</evidence>
<protein>
    <recommendedName>
        <fullName evidence="1">Bulb-type lectin domain-containing protein</fullName>
    </recommendedName>
</protein>
<dbReference type="CDD" id="cd00028">
    <property type="entry name" value="B_lectin"/>
    <property type="match status" value="1"/>
</dbReference>
<dbReference type="SUPFAM" id="SSF51110">
    <property type="entry name" value="alpha-D-mannose-specific plant lectins"/>
    <property type="match status" value="1"/>
</dbReference>
<dbReference type="Proteomes" id="UP000682733">
    <property type="component" value="Unassembled WGS sequence"/>
</dbReference>
<proteinExistence type="predicted"/>
<organism evidence="2 4">
    <name type="scientific">Didymodactylos carnosus</name>
    <dbReference type="NCBI Taxonomy" id="1234261"/>
    <lineage>
        <taxon>Eukaryota</taxon>
        <taxon>Metazoa</taxon>
        <taxon>Spiralia</taxon>
        <taxon>Gnathifera</taxon>
        <taxon>Rotifera</taxon>
        <taxon>Eurotatoria</taxon>
        <taxon>Bdelloidea</taxon>
        <taxon>Philodinida</taxon>
        <taxon>Philodinidae</taxon>
        <taxon>Didymodactylos</taxon>
    </lineage>
</organism>
<sequence length="335" mass="36677">KQNLNKHPLLPGLGDELNFGYLKTPPHSSTPGGDASLCHCNGAAAETVHTITYHGIGNQRLVLCMCPNAVMSAQYMIEMMGRVPYAIRRHNRAMISATAGTCGGAGSSGDVSFYCHPDMHISVFIHESAHSADRGTSGTSDWHSAVQQDSCVPDPYGNSNYADNFAQVAVLWTHLVGERQHNNLGGDQFVCMKNQLQQISRVLDAWRIQAPRNTLQAGQQLEQDEALTSPNGAYRLVLQVDGNLVLYVSENTLPANALWTTGSFRRGPHRFEVQRDGNLVIYDGNNQPSWASNTHGQSANHGHLALQDDGNLVFYDNNHQPIWASNTCCFIAPRV</sequence>
<dbReference type="Proteomes" id="UP000677228">
    <property type="component" value="Unassembled WGS sequence"/>
</dbReference>
<evidence type="ECO:0000313" key="3">
    <source>
        <dbReference type="EMBL" id="CAF4039822.1"/>
    </source>
</evidence>